<comment type="similarity">
    <text evidence="2 10">Belongs to the Wnt family.</text>
</comment>
<dbReference type="GO" id="GO:0000902">
    <property type="term" value="P:cell morphogenesis"/>
    <property type="evidence" value="ECO:0007669"/>
    <property type="project" value="UniProtKB-ARBA"/>
</dbReference>
<dbReference type="GO" id="GO:0005615">
    <property type="term" value="C:extracellular space"/>
    <property type="evidence" value="ECO:0007669"/>
    <property type="project" value="TreeGrafter"/>
</dbReference>
<evidence type="ECO:0000256" key="7">
    <source>
        <dbReference type="ARBA" id="ARBA00023157"/>
    </source>
</evidence>
<evidence type="ECO:0000256" key="10">
    <source>
        <dbReference type="RuleBase" id="RU003500"/>
    </source>
</evidence>
<evidence type="ECO:0000256" key="1">
    <source>
        <dbReference type="ARBA" id="ARBA00004498"/>
    </source>
</evidence>
<dbReference type="FunFam" id="3.30.2460.20:FF:000001">
    <property type="entry name" value="Wnt homolog"/>
    <property type="match status" value="1"/>
</dbReference>
<evidence type="ECO:0000256" key="4">
    <source>
        <dbReference type="ARBA" id="ARBA00022525"/>
    </source>
</evidence>
<evidence type="ECO:0000313" key="12">
    <source>
        <dbReference type="Proteomes" id="UP000494040"/>
    </source>
</evidence>
<keyword evidence="8" id="KW-0325">Glycoprotein</keyword>
<evidence type="ECO:0000256" key="5">
    <source>
        <dbReference type="ARBA" id="ARBA00022530"/>
    </source>
</evidence>
<evidence type="ECO:0000256" key="8">
    <source>
        <dbReference type="ARBA" id="ARBA00023180"/>
    </source>
</evidence>
<dbReference type="PRINTS" id="PR01349">
    <property type="entry name" value="WNTPROTEIN"/>
</dbReference>
<dbReference type="GO" id="GO:0046330">
    <property type="term" value="P:positive regulation of JNK cascade"/>
    <property type="evidence" value="ECO:0007669"/>
    <property type="project" value="TreeGrafter"/>
</dbReference>
<evidence type="ECO:0000256" key="3">
    <source>
        <dbReference type="ARBA" id="ARBA00022473"/>
    </source>
</evidence>
<evidence type="ECO:0000256" key="9">
    <source>
        <dbReference type="ARBA" id="ARBA00023288"/>
    </source>
</evidence>
<reference evidence="11" key="1">
    <citation type="submission" date="2022-01" db="UniProtKB">
        <authorList>
            <consortium name="EnsemblMetazoa"/>
        </authorList>
    </citation>
    <scope>IDENTIFICATION</scope>
</reference>
<dbReference type="GO" id="GO:0007517">
    <property type="term" value="P:muscle organ development"/>
    <property type="evidence" value="ECO:0007669"/>
    <property type="project" value="UniProtKB-ARBA"/>
</dbReference>
<dbReference type="GeneID" id="106671019"/>
<evidence type="ECO:0000256" key="2">
    <source>
        <dbReference type="ARBA" id="ARBA00005683"/>
    </source>
</evidence>
<dbReference type="PANTHER" id="PTHR12027:SF112">
    <property type="entry name" value="PROTEIN WNT-2"/>
    <property type="match status" value="1"/>
</dbReference>
<dbReference type="GO" id="GO:0045165">
    <property type="term" value="P:cell fate commitment"/>
    <property type="evidence" value="ECO:0007669"/>
    <property type="project" value="TreeGrafter"/>
</dbReference>
<dbReference type="GO" id="GO:0060560">
    <property type="term" value="P:developmental growth involved in morphogenesis"/>
    <property type="evidence" value="ECO:0007669"/>
    <property type="project" value="UniProtKB-ARBA"/>
</dbReference>
<keyword evidence="4" id="KW-0964">Secreted</keyword>
<dbReference type="OMA" id="CKVHCET"/>
<keyword evidence="12" id="KW-1185">Reference proteome</keyword>
<evidence type="ECO:0000313" key="11">
    <source>
        <dbReference type="EnsemblMetazoa" id="XP_014257242.2"/>
    </source>
</evidence>
<organism evidence="11 12">
    <name type="scientific">Cimex lectularius</name>
    <name type="common">Bed bug</name>
    <name type="synonym">Acanthia lectularia</name>
    <dbReference type="NCBI Taxonomy" id="79782"/>
    <lineage>
        <taxon>Eukaryota</taxon>
        <taxon>Metazoa</taxon>
        <taxon>Ecdysozoa</taxon>
        <taxon>Arthropoda</taxon>
        <taxon>Hexapoda</taxon>
        <taxon>Insecta</taxon>
        <taxon>Pterygota</taxon>
        <taxon>Neoptera</taxon>
        <taxon>Paraneoptera</taxon>
        <taxon>Hemiptera</taxon>
        <taxon>Heteroptera</taxon>
        <taxon>Panheteroptera</taxon>
        <taxon>Cimicomorpha</taxon>
        <taxon>Cimicidae</taxon>
        <taxon>Cimex</taxon>
    </lineage>
</organism>
<dbReference type="SMART" id="SM00097">
    <property type="entry name" value="WNT1"/>
    <property type="match status" value="1"/>
</dbReference>
<dbReference type="GO" id="GO:0030182">
    <property type="term" value="P:neuron differentiation"/>
    <property type="evidence" value="ECO:0007669"/>
    <property type="project" value="TreeGrafter"/>
</dbReference>
<dbReference type="GO" id="GO:0060070">
    <property type="term" value="P:canonical Wnt signaling pathway"/>
    <property type="evidence" value="ECO:0007669"/>
    <property type="project" value="TreeGrafter"/>
</dbReference>
<dbReference type="RefSeq" id="XP_014257242.2">
    <property type="nucleotide sequence ID" value="XM_014401756.2"/>
</dbReference>
<dbReference type="GO" id="GO:0005125">
    <property type="term" value="F:cytokine activity"/>
    <property type="evidence" value="ECO:0007669"/>
    <property type="project" value="TreeGrafter"/>
</dbReference>
<dbReference type="CTD" id="7472"/>
<accession>A0A8I6TGV5</accession>
<dbReference type="InterPro" id="IPR043158">
    <property type="entry name" value="Wnt_C"/>
</dbReference>
<dbReference type="InterPro" id="IPR005817">
    <property type="entry name" value="Wnt"/>
</dbReference>
<keyword evidence="5" id="KW-0272">Extracellular matrix</keyword>
<keyword evidence="3 10" id="KW-0217">Developmental protein</keyword>
<dbReference type="Pfam" id="PF00110">
    <property type="entry name" value="wnt"/>
    <property type="match status" value="1"/>
</dbReference>
<keyword evidence="7" id="KW-1015">Disulfide bond</keyword>
<proteinExistence type="inferred from homology"/>
<protein>
    <recommendedName>
        <fullName evidence="10">Protein Wnt</fullName>
    </recommendedName>
</protein>
<dbReference type="AlphaFoldDB" id="A0A8I6TGV5"/>
<dbReference type="PANTHER" id="PTHR12027">
    <property type="entry name" value="WNT RELATED"/>
    <property type="match status" value="1"/>
</dbReference>
<keyword evidence="6 10" id="KW-0879">Wnt signaling pathway</keyword>
<dbReference type="KEGG" id="clec:106671019"/>
<dbReference type="Gene3D" id="3.30.2460.20">
    <property type="match status" value="1"/>
</dbReference>
<keyword evidence="9" id="KW-0449">Lipoprotein</keyword>
<dbReference type="EnsemblMetazoa" id="XM_014401756.2">
    <property type="protein sequence ID" value="XP_014257242.2"/>
    <property type="gene ID" value="LOC106671019"/>
</dbReference>
<dbReference type="PROSITE" id="PS00246">
    <property type="entry name" value="WNT1"/>
    <property type="match status" value="1"/>
</dbReference>
<comment type="function">
    <text evidence="10">Ligand for members of the frizzled family of seven transmembrane receptors.</text>
</comment>
<dbReference type="OrthoDB" id="5945655at2759"/>
<name>A0A8I6TGV5_CIMLE</name>
<dbReference type="InterPro" id="IPR018161">
    <property type="entry name" value="Wnt_CS"/>
</dbReference>
<dbReference type="Proteomes" id="UP000494040">
    <property type="component" value="Unassembled WGS sequence"/>
</dbReference>
<evidence type="ECO:0000256" key="6">
    <source>
        <dbReference type="ARBA" id="ARBA00022687"/>
    </source>
</evidence>
<comment type="subcellular location">
    <subcellularLocation>
        <location evidence="1 10">Secreted</location>
        <location evidence="1 10">Extracellular space</location>
        <location evidence="1 10">Extracellular matrix</location>
    </subcellularLocation>
</comment>
<dbReference type="GO" id="GO:0005109">
    <property type="term" value="F:frizzled binding"/>
    <property type="evidence" value="ECO:0007669"/>
    <property type="project" value="TreeGrafter"/>
</dbReference>
<sequence>MLRSREHTSLHHVTFNMYFQSQTNIIFFIMIFAICDREVCCVGFGAELVCSYTSGLSPRQRELCKSAPEAFLALAQGLKLGLAECQYQFRYHRWNCSTVAKGRSFGQIVILGSREAALTYGMVSAGAVYAIAASCSRGNISECGCKTEKRSPQEKWKWGGCSVDVSYGMKFARRFLDAREFEKDARSYMNLHNNKAGRLAVKGSMGLGCKCHGVSGSCSMKTCWRTLPQFRKVADYLVKKYRRARSVRWNVWSDLRTKKTKVKPKSRELVFLEPSPNYCERDYDADSLGTHGRNCFTRFSGPGSCDLLCCGRGYNTRLRTRVWRCNCKFHWCCHVTCDTCTETKEVHTCN</sequence>